<evidence type="ECO:0000313" key="1">
    <source>
        <dbReference type="EMBL" id="XCC62310.1"/>
    </source>
</evidence>
<reference evidence="1" key="1">
    <citation type="submission" date="2023-02" db="EMBL/GenBank/DDBJ databases">
        <title>Gut commensal Christensenella minuta modulates host metabolism via a new class of secondary bile acids.</title>
        <authorList>
            <person name="Liu C."/>
        </authorList>
    </citation>
    <scope>NUCLEOTIDE SEQUENCE</scope>
    <source>
        <strain evidence="1">CA70</strain>
    </source>
</reference>
<sequence>MKRKVIIDCDPGHDALCIGVLAEPSIVAYENMEIYVETAGCEAGRSVAGQKGGNTWFGKWIDRDRFVEFVTETIVRQDEK</sequence>
<dbReference type="EMBL" id="CP117826">
    <property type="protein sequence ID" value="XCC62310.1"/>
    <property type="molecule type" value="Genomic_DNA"/>
</dbReference>
<accession>A0AAU8A9Q2</accession>
<dbReference type="Gene3D" id="3.90.245.10">
    <property type="entry name" value="Ribonucleoside hydrolase-like"/>
    <property type="match status" value="1"/>
</dbReference>
<organism evidence="1">
    <name type="scientific">Christensenella massiliensis</name>
    <dbReference type="NCBI Taxonomy" id="1805714"/>
    <lineage>
        <taxon>Bacteria</taxon>
        <taxon>Bacillati</taxon>
        <taxon>Bacillota</taxon>
        <taxon>Clostridia</taxon>
        <taxon>Christensenellales</taxon>
        <taxon>Christensenellaceae</taxon>
        <taxon>Christensenella</taxon>
    </lineage>
</organism>
<dbReference type="AlphaFoldDB" id="A0AAU8A9Q2"/>
<protein>
    <submittedName>
        <fullName evidence="1">Uncharacterized protein</fullName>
    </submittedName>
</protein>
<dbReference type="SUPFAM" id="SSF53590">
    <property type="entry name" value="Nucleoside hydrolase"/>
    <property type="match status" value="1"/>
</dbReference>
<dbReference type="RefSeq" id="WP_079545367.1">
    <property type="nucleotide sequence ID" value="NZ_CP117826.1"/>
</dbReference>
<gene>
    <name evidence="1" type="ORF">PUP29_12390</name>
</gene>
<proteinExistence type="predicted"/>
<dbReference type="GO" id="GO:0016799">
    <property type="term" value="F:hydrolase activity, hydrolyzing N-glycosyl compounds"/>
    <property type="evidence" value="ECO:0007669"/>
    <property type="project" value="InterPro"/>
</dbReference>
<name>A0AAU8A9Q2_9FIRM</name>
<dbReference type="InterPro" id="IPR036452">
    <property type="entry name" value="Ribo_hydro-like"/>
</dbReference>